<feature type="compositionally biased region" description="Basic and acidic residues" evidence="1">
    <location>
        <begin position="512"/>
        <end position="524"/>
    </location>
</feature>
<evidence type="ECO:0000313" key="3">
    <source>
        <dbReference type="Proteomes" id="UP001175228"/>
    </source>
</evidence>
<reference evidence="2" key="1">
    <citation type="submission" date="2023-06" db="EMBL/GenBank/DDBJ databases">
        <authorList>
            <consortium name="Lawrence Berkeley National Laboratory"/>
            <person name="Ahrendt S."/>
            <person name="Sahu N."/>
            <person name="Indic B."/>
            <person name="Wong-Bajracharya J."/>
            <person name="Merenyi Z."/>
            <person name="Ke H.-M."/>
            <person name="Monk M."/>
            <person name="Kocsube S."/>
            <person name="Drula E."/>
            <person name="Lipzen A."/>
            <person name="Balint B."/>
            <person name="Henrissat B."/>
            <person name="Andreopoulos B."/>
            <person name="Martin F.M."/>
            <person name="Harder C.B."/>
            <person name="Rigling D."/>
            <person name="Ford K.L."/>
            <person name="Foster G.D."/>
            <person name="Pangilinan J."/>
            <person name="Papanicolaou A."/>
            <person name="Barry K."/>
            <person name="LaButti K."/>
            <person name="Viragh M."/>
            <person name="Koriabine M."/>
            <person name="Yan M."/>
            <person name="Riley R."/>
            <person name="Champramary S."/>
            <person name="Plett K.L."/>
            <person name="Tsai I.J."/>
            <person name="Slot J."/>
            <person name="Sipos G."/>
            <person name="Plett J."/>
            <person name="Nagy L.G."/>
            <person name="Grigoriev I.V."/>
        </authorList>
    </citation>
    <scope>NUCLEOTIDE SEQUENCE</scope>
    <source>
        <strain evidence="2">HWK02</strain>
    </source>
</reference>
<organism evidence="2 3">
    <name type="scientific">Armillaria luteobubalina</name>
    <dbReference type="NCBI Taxonomy" id="153913"/>
    <lineage>
        <taxon>Eukaryota</taxon>
        <taxon>Fungi</taxon>
        <taxon>Dikarya</taxon>
        <taxon>Basidiomycota</taxon>
        <taxon>Agaricomycotina</taxon>
        <taxon>Agaricomycetes</taxon>
        <taxon>Agaricomycetidae</taxon>
        <taxon>Agaricales</taxon>
        <taxon>Marasmiineae</taxon>
        <taxon>Physalacriaceae</taxon>
        <taxon>Armillaria</taxon>
    </lineage>
</organism>
<evidence type="ECO:0000313" key="2">
    <source>
        <dbReference type="EMBL" id="KAK0497088.1"/>
    </source>
</evidence>
<feature type="compositionally biased region" description="Acidic residues" evidence="1">
    <location>
        <begin position="27"/>
        <end position="36"/>
    </location>
</feature>
<evidence type="ECO:0008006" key="4">
    <source>
        <dbReference type="Google" id="ProtNLM"/>
    </source>
</evidence>
<feature type="compositionally biased region" description="Polar residues" evidence="1">
    <location>
        <begin position="175"/>
        <end position="188"/>
    </location>
</feature>
<keyword evidence="3" id="KW-1185">Reference proteome</keyword>
<dbReference type="Proteomes" id="UP001175228">
    <property type="component" value="Unassembled WGS sequence"/>
</dbReference>
<comment type="caution">
    <text evidence="2">The sequence shown here is derived from an EMBL/GenBank/DDBJ whole genome shotgun (WGS) entry which is preliminary data.</text>
</comment>
<evidence type="ECO:0000256" key="1">
    <source>
        <dbReference type="SAM" id="MobiDB-lite"/>
    </source>
</evidence>
<dbReference type="EMBL" id="JAUEPU010000014">
    <property type="protein sequence ID" value="KAK0497088.1"/>
    <property type="molecule type" value="Genomic_DNA"/>
</dbReference>
<name>A0AA39Q6C2_9AGAR</name>
<feature type="region of interest" description="Disordered" evidence="1">
    <location>
        <begin position="492"/>
        <end position="526"/>
    </location>
</feature>
<sequence>MTPDTAEDPFTARPELAQTITIRSIDEDLDDDDDEEMGVETEDTIQYDCNLNWSSVQSLEGTQALERAIDEALGCANRLKNDQQDISRTVIDKTRQLLSLLTGEPTYQHERMMKALEAMRKTTERIEQAMADMKTTTAMEIREIGKQVLMSRAAAPIAQTPTSSNQTYAGVAKSARSNDATQRTTTPANPMDPNHHSRLVFQFPGEKVHPLERKEAHILVKEVNAELAKHEDSKHIRVTTVKWNANDNIILTLRTDQKASDLLRFSGRIAPLLTRGKECIVQTTAKWGKLLIHGVRTGAYDYVIPGAKARVYSSDEILEELKANNPIFQNLPLKLKPTWVCPESELLQQAYSSIKIATSDEEAYKFLIHKAKYLTAFGRTVSVKPFADRKPLPRCQNCQGFGHMRNNCQNETRCRLCGEKHPEERHKENCEGCKMEAQAAECTPEELPGDCDHKIQCANCTGKDGRDDAHTADSRRCPERILRLGEIRANVQQQKASDNGWKTAKGKRSRKRAMETHAPTKESTVHASLGTNSFQPLGTQVHIPGLGATNMEVTADNMDQSVTGMTIDNE</sequence>
<gene>
    <name evidence="2" type="ORF">EDD18DRAFT_1386954</name>
</gene>
<accession>A0AA39Q6C2</accession>
<dbReference type="AlphaFoldDB" id="A0AA39Q6C2"/>
<proteinExistence type="predicted"/>
<feature type="region of interest" description="Disordered" evidence="1">
    <location>
        <begin position="1"/>
        <end position="36"/>
    </location>
</feature>
<protein>
    <recommendedName>
        <fullName evidence="4">CCHC-type domain-containing protein</fullName>
    </recommendedName>
</protein>
<feature type="region of interest" description="Disordered" evidence="1">
    <location>
        <begin position="174"/>
        <end position="194"/>
    </location>
</feature>